<keyword evidence="7" id="KW-0813">Transport</keyword>
<evidence type="ECO:0000256" key="4">
    <source>
        <dbReference type="ARBA" id="ARBA00022692"/>
    </source>
</evidence>
<dbReference type="Proteomes" id="UP000245839">
    <property type="component" value="Unassembled WGS sequence"/>
</dbReference>
<comment type="subcellular location">
    <subcellularLocation>
        <location evidence="1">Cell membrane</location>
        <topology evidence="1">Single-pass membrane protein</topology>
    </subcellularLocation>
    <subcellularLocation>
        <location evidence="7">Cell membrane</location>
        <topology evidence="7">Single-pass type II membrane protein</topology>
    </subcellularLocation>
</comment>
<dbReference type="InterPro" id="IPR003400">
    <property type="entry name" value="ExbD"/>
</dbReference>
<gene>
    <name evidence="9" type="ORF">BCF38_10880</name>
    <name evidence="10" type="ORF">SAMN05421539_10880</name>
</gene>
<dbReference type="GO" id="GO:0022857">
    <property type="term" value="F:transmembrane transporter activity"/>
    <property type="evidence" value="ECO:0007669"/>
    <property type="project" value="InterPro"/>
</dbReference>
<dbReference type="Proteomes" id="UP000251571">
    <property type="component" value="Unassembled WGS sequence"/>
</dbReference>
<dbReference type="OrthoDB" id="9793581at2"/>
<accession>A0A2Y9C8E4</accession>
<evidence type="ECO:0000313" key="10">
    <source>
        <dbReference type="EMBL" id="SSA48803.1"/>
    </source>
</evidence>
<dbReference type="EMBL" id="UETC01000008">
    <property type="protein sequence ID" value="SSA48803.1"/>
    <property type="molecule type" value="Genomic_DNA"/>
</dbReference>
<keyword evidence="3" id="KW-1003">Cell membrane</keyword>
<evidence type="ECO:0000256" key="2">
    <source>
        <dbReference type="ARBA" id="ARBA00005811"/>
    </source>
</evidence>
<protein>
    <submittedName>
        <fullName evidence="10">Biopolymer transport protein ExbD</fullName>
    </submittedName>
</protein>
<name>A0A2Y9C8E4_9RHOB</name>
<dbReference type="GO" id="GO:0015031">
    <property type="term" value="P:protein transport"/>
    <property type="evidence" value="ECO:0007669"/>
    <property type="project" value="UniProtKB-KW"/>
</dbReference>
<evidence type="ECO:0000256" key="1">
    <source>
        <dbReference type="ARBA" id="ARBA00004162"/>
    </source>
</evidence>
<evidence type="ECO:0000256" key="7">
    <source>
        <dbReference type="RuleBase" id="RU003879"/>
    </source>
</evidence>
<dbReference type="EMBL" id="QGDJ01000008">
    <property type="protein sequence ID" value="PWJ16566.1"/>
    <property type="molecule type" value="Genomic_DNA"/>
</dbReference>
<keyword evidence="7" id="KW-0653">Protein transport</keyword>
<keyword evidence="6 8" id="KW-0472">Membrane</keyword>
<evidence type="ECO:0000256" key="6">
    <source>
        <dbReference type="ARBA" id="ARBA00023136"/>
    </source>
</evidence>
<dbReference type="Pfam" id="PF02472">
    <property type="entry name" value="ExbD"/>
    <property type="match status" value="1"/>
</dbReference>
<evidence type="ECO:0000313" key="11">
    <source>
        <dbReference type="Proteomes" id="UP000245839"/>
    </source>
</evidence>
<feature type="transmembrane region" description="Helical" evidence="8">
    <location>
        <begin position="12"/>
        <end position="33"/>
    </location>
</feature>
<organism evidence="10 12">
    <name type="scientific">Jannaschia seohaensis</name>
    <dbReference type="NCBI Taxonomy" id="475081"/>
    <lineage>
        <taxon>Bacteria</taxon>
        <taxon>Pseudomonadati</taxon>
        <taxon>Pseudomonadota</taxon>
        <taxon>Alphaproteobacteria</taxon>
        <taxon>Rhodobacterales</taxon>
        <taxon>Roseobacteraceae</taxon>
        <taxon>Jannaschia</taxon>
    </lineage>
</organism>
<comment type="similarity">
    <text evidence="2 7">Belongs to the ExbD/TolR family.</text>
</comment>
<keyword evidence="11" id="KW-1185">Reference proteome</keyword>
<evidence type="ECO:0000313" key="9">
    <source>
        <dbReference type="EMBL" id="PWJ16566.1"/>
    </source>
</evidence>
<evidence type="ECO:0000313" key="12">
    <source>
        <dbReference type="Proteomes" id="UP000251571"/>
    </source>
</evidence>
<proteinExistence type="inferred from homology"/>
<evidence type="ECO:0000256" key="8">
    <source>
        <dbReference type="SAM" id="Phobius"/>
    </source>
</evidence>
<dbReference type="GO" id="GO:0005886">
    <property type="term" value="C:plasma membrane"/>
    <property type="evidence" value="ECO:0007669"/>
    <property type="project" value="UniProtKB-SubCell"/>
</dbReference>
<dbReference type="RefSeq" id="WP_109565283.1">
    <property type="nucleotide sequence ID" value="NZ_QGDJ01000008.1"/>
</dbReference>
<keyword evidence="5 8" id="KW-1133">Transmembrane helix</keyword>
<reference evidence="10 12" key="1">
    <citation type="submission" date="2016-10" db="EMBL/GenBank/DDBJ databases">
        <authorList>
            <person name="Cai Z."/>
        </authorList>
    </citation>
    <scope>NUCLEOTIDE SEQUENCE [LARGE SCALE GENOMIC DNA]</scope>
    <source>
        <strain evidence="10 12">DSM 25227</strain>
    </source>
</reference>
<keyword evidence="4 7" id="KW-0812">Transmembrane</keyword>
<sequence>MIARRRRAARPTLVPLIDVLFIMLIYFMVTSIYRDLNMIPVLGGAETPAAGTAAAPGETLLIRVAADGRAVLRGAALTEGDLARAQGARVLVLPSPEAPLSGLVTVLDRLSAAGLRDVELVRLEARP</sequence>
<evidence type="ECO:0000256" key="5">
    <source>
        <dbReference type="ARBA" id="ARBA00022989"/>
    </source>
</evidence>
<dbReference type="AlphaFoldDB" id="A0A2Y9C8E4"/>
<evidence type="ECO:0000256" key="3">
    <source>
        <dbReference type="ARBA" id="ARBA00022475"/>
    </source>
</evidence>
<reference evidence="9 11" key="2">
    <citation type="submission" date="2018-03" db="EMBL/GenBank/DDBJ databases">
        <title>Genomic Encyclopedia of Archaeal and Bacterial Type Strains, Phase II (KMG-II): from individual species to whole genera.</title>
        <authorList>
            <person name="Goeker M."/>
        </authorList>
    </citation>
    <scope>NUCLEOTIDE SEQUENCE [LARGE SCALE GENOMIC DNA]</scope>
    <source>
        <strain evidence="9 11">DSM 25227</strain>
    </source>
</reference>